<dbReference type="Proteomes" id="UP001059844">
    <property type="component" value="Chromosome"/>
</dbReference>
<reference evidence="2" key="1">
    <citation type="submission" date="2022-07" db="EMBL/GenBank/DDBJ databases">
        <title>Isolation, identification, and degradation of a PFOSA degrading strain from sewage treatment plant.</title>
        <authorList>
            <person name="Zhang L."/>
            <person name="Huo Y."/>
        </authorList>
    </citation>
    <scope>NUCLEOTIDE SEQUENCE</scope>
    <source>
        <strain evidence="2">C1</strain>
    </source>
</reference>
<evidence type="ECO:0000313" key="2">
    <source>
        <dbReference type="EMBL" id="UUC44223.1"/>
    </source>
</evidence>
<dbReference type="RefSeq" id="WP_256549896.1">
    <property type="nucleotide sequence ID" value="NZ_CP101751.1"/>
</dbReference>
<organism evidence="2 3">
    <name type="scientific">Flavobacterium cerinum</name>
    <dbReference type="NCBI Taxonomy" id="2502784"/>
    <lineage>
        <taxon>Bacteria</taxon>
        <taxon>Pseudomonadati</taxon>
        <taxon>Bacteroidota</taxon>
        <taxon>Flavobacteriia</taxon>
        <taxon>Flavobacteriales</taxon>
        <taxon>Flavobacteriaceae</taxon>
        <taxon>Flavobacterium</taxon>
    </lineage>
</organism>
<accession>A0ABY5IR17</accession>
<keyword evidence="3" id="KW-1185">Reference proteome</keyword>
<gene>
    <name evidence="2" type="ORF">NOX80_11330</name>
</gene>
<feature type="coiled-coil region" evidence="1">
    <location>
        <begin position="16"/>
        <end position="44"/>
    </location>
</feature>
<name>A0ABY5IR17_9FLAO</name>
<sequence>MGIFNNSEKKIIEEFSRKSEDRCNDIEKEINELLEDLKSEYEENRSVLYEFKDYINELSLKLNTEEVDKLMDFTLRLGRIKRCAKKGVEALRELSRDQKKMTRETLRDYEEYFYMH</sequence>
<evidence type="ECO:0000313" key="3">
    <source>
        <dbReference type="Proteomes" id="UP001059844"/>
    </source>
</evidence>
<keyword evidence="1" id="KW-0175">Coiled coil</keyword>
<protein>
    <submittedName>
        <fullName evidence="2">Uncharacterized protein</fullName>
    </submittedName>
</protein>
<proteinExistence type="predicted"/>
<dbReference type="EMBL" id="CP101751">
    <property type="protein sequence ID" value="UUC44223.1"/>
    <property type="molecule type" value="Genomic_DNA"/>
</dbReference>
<evidence type="ECO:0000256" key="1">
    <source>
        <dbReference type="SAM" id="Coils"/>
    </source>
</evidence>